<dbReference type="InterPro" id="IPR036259">
    <property type="entry name" value="MFS_trans_sf"/>
</dbReference>
<proteinExistence type="predicted"/>
<evidence type="ECO:0000256" key="3">
    <source>
        <dbReference type="ARBA" id="ARBA00022692"/>
    </source>
</evidence>
<name>A0AA39CW43_9EURO</name>
<keyword evidence="2" id="KW-0813">Transport</keyword>
<feature type="transmembrane region" description="Helical" evidence="6">
    <location>
        <begin position="210"/>
        <end position="227"/>
    </location>
</feature>
<evidence type="ECO:0000259" key="7">
    <source>
        <dbReference type="PROSITE" id="PS50850"/>
    </source>
</evidence>
<feature type="transmembrane region" description="Helical" evidence="6">
    <location>
        <begin position="149"/>
        <end position="172"/>
    </location>
</feature>
<feature type="transmembrane region" description="Helical" evidence="6">
    <location>
        <begin position="239"/>
        <end position="259"/>
    </location>
</feature>
<keyword evidence="3 6" id="KW-0812">Transmembrane</keyword>
<protein>
    <recommendedName>
        <fullName evidence="7">Major facilitator superfamily (MFS) profile domain-containing protein</fullName>
    </recommendedName>
</protein>
<dbReference type="AlphaFoldDB" id="A0AA39CW43"/>
<evidence type="ECO:0000256" key="5">
    <source>
        <dbReference type="ARBA" id="ARBA00023136"/>
    </source>
</evidence>
<dbReference type="Gene3D" id="1.20.1250.20">
    <property type="entry name" value="MFS general substrate transporter like domains"/>
    <property type="match status" value="2"/>
</dbReference>
<organism evidence="8 9">
    <name type="scientific">Knufia peltigerae</name>
    <dbReference type="NCBI Taxonomy" id="1002370"/>
    <lineage>
        <taxon>Eukaryota</taxon>
        <taxon>Fungi</taxon>
        <taxon>Dikarya</taxon>
        <taxon>Ascomycota</taxon>
        <taxon>Pezizomycotina</taxon>
        <taxon>Eurotiomycetes</taxon>
        <taxon>Chaetothyriomycetidae</taxon>
        <taxon>Chaetothyriales</taxon>
        <taxon>Trichomeriaceae</taxon>
        <taxon>Knufia</taxon>
    </lineage>
</organism>
<feature type="transmembrane region" description="Helical" evidence="6">
    <location>
        <begin position="308"/>
        <end position="332"/>
    </location>
</feature>
<reference evidence="8" key="1">
    <citation type="submission" date="2022-10" db="EMBL/GenBank/DDBJ databases">
        <title>Culturing micro-colonial fungi from biological soil crusts in the Mojave desert and describing Neophaeococcomyces mojavensis, and introducing the new genera and species Taxawa tesnikishii.</title>
        <authorList>
            <person name="Kurbessoian T."/>
            <person name="Stajich J.E."/>
        </authorList>
    </citation>
    <scope>NUCLEOTIDE SEQUENCE</scope>
    <source>
        <strain evidence="8">TK_35</strain>
    </source>
</reference>
<keyword evidence="5 6" id="KW-0472">Membrane</keyword>
<evidence type="ECO:0000313" key="8">
    <source>
        <dbReference type="EMBL" id="KAJ9633469.1"/>
    </source>
</evidence>
<dbReference type="InterPro" id="IPR011701">
    <property type="entry name" value="MFS"/>
</dbReference>
<dbReference type="PANTHER" id="PTHR43791">
    <property type="entry name" value="PERMEASE-RELATED"/>
    <property type="match status" value="1"/>
</dbReference>
<feature type="transmembrane region" description="Helical" evidence="6">
    <location>
        <begin position="399"/>
        <end position="421"/>
    </location>
</feature>
<accession>A0AA39CW43</accession>
<dbReference type="EMBL" id="JAPDRN010000046">
    <property type="protein sequence ID" value="KAJ9633469.1"/>
    <property type="molecule type" value="Genomic_DNA"/>
</dbReference>
<comment type="caution">
    <text evidence="8">The sequence shown here is derived from an EMBL/GenBank/DDBJ whole genome shotgun (WGS) entry which is preliminary data.</text>
</comment>
<sequence length="521" mass="57439">MVAEKDPQLTAEDVIEPTTERGSIEITAEAAVKAVKAGRAKDVDIAAQIIAEYGPEMGGQGWSPEEEKRLMRKVDWRLIPIGRTHLFVCATLSGLDKTAISGAAIYGLKEDLNLTGQDYSWCGSAPFFGGLAFMGPAAYCLQRLPAVKFFAFNVFMWGITASCMAATTSFGGLFVCRFLLGGFEALLIPAVTLVVAMWYKPEEQPKRNSIILNVIAPILNGFISWLVGYYKGSFEPWKIIFLVLGIFTLLWSFVVYSFLPNNPLDAGWLSGREKYIIIQRKASDNTGVESKVFKKEQVFEAVLDIRTWLIWFAIVALQVPNGGLTTFNTLIISGLGFDSLHTSLLAMPPGAMSTFSGIALSFLAATTRKWRTVIIAVSILLPLLGAVLCYALPRTNLAGQLVGLYILYTYWAPYVTLVSVYQANIAGHTKKTVLYAFYYVAWAVGNIIGPQTFRADQAPAYTGGTVAMIVCYVVAIVLILLYGYLCYRSNLSRKEDIDLAVGDQDWLDKTDRELKGFKYTT</sequence>
<dbReference type="Pfam" id="PF07690">
    <property type="entry name" value="MFS_1"/>
    <property type="match status" value="1"/>
</dbReference>
<evidence type="ECO:0000313" key="9">
    <source>
        <dbReference type="Proteomes" id="UP001172681"/>
    </source>
</evidence>
<feature type="transmembrane region" description="Helical" evidence="6">
    <location>
        <begin position="344"/>
        <end position="365"/>
    </location>
</feature>
<keyword evidence="4 6" id="KW-1133">Transmembrane helix</keyword>
<dbReference type="GO" id="GO:0022857">
    <property type="term" value="F:transmembrane transporter activity"/>
    <property type="evidence" value="ECO:0007669"/>
    <property type="project" value="InterPro"/>
</dbReference>
<feature type="transmembrane region" description="Helical" evidence="6">
    <location>
        <begin position="178"/>
        <end position="198"/>
    </location>
</feature>
<dbReference type="PROSITE" id="PS50850">
    <property type="entry name" value="MFS"/>
    <property type="match status" value="1"/>
</dbReference>
<feature type="domain" description="Major facilitator superfamily (MFS) profile" evidence="7">
    <location>
        <begin position="82"/>
        <end position="490"/>
    </location>
</feature>
<dbReference type="GO" id="GO:0016020">
    <property type="term" value="C:membrane"/>
    <property type="evidence" value="ECO:0007669"/>
    <property type="project" value="UniProtKB-SubCell"/>
</dbReference>
<evidence type="ECO:0000256" key="1">
    <source>
        <dbReference type="ARBA" id="ARBA00004141"/>
    </source>
</evidence>
<comment type="subcellular location">
    <subcellularLocation>
        <location evidence="1">Membrane</location>
        <topology evidence="1">Multi-pass membrane protein</topology>
    </subcellularLocation>
</comment>
<dbReference type="SUPFAM" id="SSF103473">
    <property type="entry name" value="MFS general substrate transporter"/>
    <property type="match status" value="1"/>
</dbReference>
<feature type="transmembrane region" description="Helical" evidence="6">
    <location>
        <begin position="433"/>
        <end position="453"/>
    </location>
</feature>
<dbReference type="Proteomes" id="UP001172681">
    <property type="component" value="Unassembled WGS sequence"/>
</dbReference>
<dbReference type="PANTHER" id="PTHR43791:SF41">
    <property type="entry name" value="MAJOR FACILITATOR SUPERFAMILY (MFS) PROFILE DOMAIN-CONTAINING PROTEIN"/>
    <property type="match status" value="1"/>
</dbReference>
<evidence type="ECO:0000256" key="4">
    <source>
        <dbReference type="ARBA" id="ARBA00022989"/>
    </source>
</evidence>
<evidence type="ECO:0000256" key="2">
    <source>
        <dbReference type="ARBA" id="ARBA00022448"/>
    </source>
</evidence>
<gene>
    <name evidence="8" type="ORF">H2204_007019</name>
</gene>
<evidence type="ECO:0000256" key="6">
    <source>
        <dbReference type="SAM" id="Phobius"/>
    </source>
</evidence>
<dbReference type="InterPro" id="IPR020846">
    <property type="entry name" value="MFS_dom"/>
</dbReference>
<feature type="transmembrane region" description="Helical" evidence="6">
    <location>
        <begin position="372"/>
        <end position="393"/>
    </location>
</feature>
<keyword evidence="9" id="KW-1185">Reference proteome</keyword>
<feature type="transmembrane region" description="Helical" evidence="6">
    <location>
        <begin position="465"/>
        <end position="485"/>
    </location>
</feature>